<reference evidence="3 4" key="1">
    <citation type="submission" date="2017-09" db="EMBL/GenBank/DDBJ databases">
        <authorList>
            <person name="Lee N."/>
            <person name="Cho B.-K."/>
        </authorList>
    </citation>
    <scope>NUCLEOTIDE SEQUENCE [LARGE SCALE GENOMIC DNA]</scope>
    <source>
        <strain evidence="3 4">ATCC 13879</strain>
    </source>
</reference>
<protein>
    <submittedName>
        <fullName evidence="3">PASTA domain-containing protein</fullName>
    </submittedName>
</protein>
<feature type="domain" description="PASTA" evidence="2">
    <location>
        <begin position="34"/>
        <end position="101"/>
    </location>
</feature>
<keyword evidence="4" id="KW-1185">Reference proteome</keyword>
<name>A0ABX6AYY4_9ACTN</name>
<evidence type="ECO:0000313" key="3">
    <source>
        <dbReference type="EMBL" id="QEV07739.1"/>
    </source>
</evidence>
<evidence type="ECO:0000313" key="4">
    <source>
        <dbReference type="Proteomes" id="UP000326041"/>
    </source>
</evidence>
<dbReference type="EMBL" id="CP023697">
    <property type="protein sequence ID" value="QEV07739.1"/>
    <property type="molecule type" value="Genomic_DNA"/>
</dbReference>
<gene>
    <name evidence="3" type="ORF">CP972_20760</name>
</gene>
<organism evidence="3 4">
    <name type="scientific">Streptomyces prasinus</name>
    <dbReference type="NCBI Taxonomy" id="67345"/>
    <lineage>
        <taxon>Bacteria</taxon>
        <taxon>Bacillati</taxon>
        <taxon>Actinomycetota</taxon>
        <taxon>Actinomycetes</taxon>
        <taxon>Kitasatosporales</taxon>
        <taxon>Streptomycetaceae</taxon>
        <taxon>Streptomyces</taxon>
    </lineage>
</organism>
<feature type="region of interest" description="Disordered" evidence="1">
    <location>
        <begin position="105"/>
        <end position="124"/>
    </location>
</feature>
<dbReference type="Proteomes" id="UP000326041">
    <property type="component" value="Chromosome"/>
</dbReference>
<dbReference type="InterPro" id="IPR005543">
    <property type="entry name" value="PASTA_dom"/>
</dbReference>
<dbReference type="Pfam" id="PF03793">
    <property type="entry name" value="PASTA"/>
    <property type="match status" value="1"/>
</dbReference>
<dbReference type="CDD" id="cd06577">
    <property type="entry name" value="PASTA_pknB"/>
    <property type="match status" value="1"/>
</dbReference>
<dbReference type="PROSITE" id="PS51178">
    <property type="entry name" value="PASTA"/>
    <property type="match status" value="1"/>
</dbReference>
<evidence type="ECO:0000256" key="1">
    <source>
        <dbReference type="SAM" id="MobiDB-lite"/>
    </source>
</evidence>
<sequence length="148" mass="15519">MDCHSKPRNASFRCVAVPTLPGPLGVTSVRTQPGTSEVRVPRLVGLMAVDARESARARGLSLEAPDRPDFHLTVVEYVVRQYPQPGAEVPRDSVVHVWFDFGEGDGGGGVREPLGPAPPGGGLRRELDEPGALGAAVPRAATALLGPP</sequence>
<accession>A0ABX6AYY4</accession>
<dbReference type="Gene3D" id="3.30.10.20">
    <property type="match status" value="1"/>
</dbReference>
<proteinExistence type="predicted"/>
<evidence type="ECO:0000259" key="2">
    <source>
        <dbReference type="PROSITE" id="PS51178"/>
    </source>
</evidence>